<comment type="caution">
    <text evidence="2">The sequence shown here is derived from an EMBL/GenBank/DDBJ whole genome shotgun (WGS) entry which is preliminary data.</text>
</comment>
<dbReference type="PROSITE" id="PS50995">
    <property type="entry name" value="HTH_MARR_2"/>
    <property type="match status" value="1"/>
</dbReference>
<dbReference type="PANTHER" id="PTHR33164">
    <property type="entry name" value="TRANSCRIPTIONAL REGULATOR, MARR FAMILY"/>
    <property type="match status" value="1"/>
</dbReference>
<evidence type="ECO:0000259" key="1">
    <source>
        <dbReference type="PROSITE" id="PS50995"/>
    </source>
</evidence>
<dbReference type="SMART" id="SM00347">
    <property type="entry name" value="HTH_MARR"/>
    <property type="match status" value="1"/>
</dbReference>
<reference evidence="3" key="1">
    <citation type="submission" date="2023-07" db="EMBL/GenBank/DDBJ databases">
        <title>Whole genome shotgun sequence of Streptomyces achromogenes subsp. rubradiris NBRC 14000.</title>
        <authorList>
            <person name="Komaki H."/>
            <person name="Tamura T."/>
        </authorList>
    </citation>
    <scope>NUCLEOTIDE SEQUENCE [LARGE SCALE GENOMIC DNA]</scope>
    <source>
        <strain evidence="3">NBRC 14000</strain>
    </source>
</reference>
<dbReference type="PRINTS" id="PR00598">
    <property type="entry name" value="HTHMARR"/>
</dbReference>
<proteinExistence type="predicted"/>
<gene>
    <name evidence="2" type="ORF">Srubr_40700</name>
</gene>
<sequence length="157" mass="16479">MAEAPLPAIRSLPSWLLGRAAARGRALVADALAAEGLRMWHHVVLSAVRDLAPVAQADLGRSVSLDPKDVVGILNDLQSAGLVERAPDPRDRRKNSVTLTDDGARLLARCEKAAREANDELLAPLSAAERERFMDLLARVSGVSGVPGGSGDSTADG</sequence>
<dbReference type="InterPro" id="IPR036390">
    <property type="entry name" value="WH_DNA-bd_sf"/>
</dbReference>
<dbReference type="Gene3D" id="1.10.10.10">
    <property type="entry name" value="Winged helix-like DNA-binding domain superfamily/Winged helix DNA-binding domain"/>
    <property type="match status" value="1"/>
</dbReference>
<organism evidence="2 3">
    <name type="scientific">Streptomyces rubradiris</name>
    <name type="common">Streptomyces achromogenes subsp. rubradiris</name>
    <dbReference type="NCBI Taxonomy" id="285531"/>
    <lineage>
        <taxon>Bacteria</taxon>
        <taxon>Bacillati</taxon>
        <taxon>Actinomycetota</taxon>
        <taxon>Actinomycetes</taxon>
        <taxon>Kitasatosporales</taxon>
        <taxon>Streptomycetaceae</taxon>
        <taxon>Streptomyces</taxon>
    </lineage>
</organism>
<feature type="domain" description="HTH marR-type" evidence="1">
    <location>
        <begin position="10"/>
        <end position="142"/>
    </location>
</feature>
<evidence type="ECO:0000313" key="2">
    <source>
        <dbReference type="EMBL" id="GHI54224.1"/>
    </source>
</evidence>
<dbReference type="EMBL" id="BNEA01000015">
    <property type="protein sequence ID" value="GHI54224.1"/>
    <property type="molecule type" value="Genomic_DNA"/>
</dbReference>
<dbReference type="InterPro" id="IPR000835">
    <property type="entry name" value="HTH_MarR-typ"/>
</dbReference>
<evidence type="ECO:0000313" key="3">
    <source>
        <dbReference type="Proteomes" id="UP000646738"/>
    </source>
</evidence>
<dbReference type="Pfam" id="PF12802">
    <property type="entry name" value="MarR_2"/>
    <property type="match status" value="1"/>
</dbReference>
<dbReference type="InterPro" id="IPR039422">
    <property type="entry name" value="MarR/SlyA-like"/>
</dbReference>
<dbReference type="SUPFAM" id="SSF46785">
    <property type="entry name" value="Winged helix' DNA-binding domain"/>
    <property type="match status" value="1"/>
</dbReference>
<keyword evidence="3" id="KW-1185">Reference proteome</keyword>
<dbReference type="InterPro" id="IPR036388">
    <property type="entry name" value="WH-like_DNA-bd_sf"/>
</dbReference>
<accession>A0ABQ3RED0</accession>
<dbReference type="RefSeq" id="WP_189990782.1">
    <property type="nucleotide sequence ID" value="NZ_BNCB01000002.1"/>
</dbReference>
<protein>
    <recommendedName>
        <fullName evidence="1">HTH marR-type domain-containing protein</fullName>
    </recommendedName>
</protein>
<dbReference type="Proteomes" id="UP000646738">
    <property type="component" value="Unassembled WGS sequence"/>
</dbReference>
<dbReference type="PANTHER" id="PTHR33164:SF95">
    <property type="entry name" value="TRANSCRIPTIONAL REGULATOR"/>
    <property type="match status" value="1"/>
</dbReference>
<name>A0ABQ3RED0_STRRR</name>